<evidence type="ECO:0000259" key="1">
    <source>
        <dbReference type="Pfam" id="PF12830"/>
    </source>
</evidence>
<dbReference type="GO" id="GO:0003682">
    <property type="term" value="F:chromatin binding"/>
    <property type="evidence" value="ECO:0007669"/>
    <property type="project" value="TreeGrafter"/>
</dbReference>
<reference evidence="2" key="1">
    <citation type="journal article" date="2014" name="Front. Microbiol.">
        <title>High frequency of phylogenetically diverse reductive dehalogenase-homologous genes in deep subseafloor sedimentary metagenomes.</title>
        <authorList>
            <person name="Kawai M."/>
            <person name="Futagami T."/>
            <person name="Toyoda A."/>
            <person name="Takaki Y."/>
            <person name="Nishi S."/>
            <person name="Hori S."/>
            <person name="Arai W."/>
            <person name="Tsubouchi T."/>
            <person name="Morono Y."/>
            <person name="Uchiyama I."/>
            <person name="Ito T."/>
            <person name="Fujiyama A."/>
            <person name="Inagaki F."/>
            <person name="Takami H."/>
        </authorList>
    </citation>
    <scope>NUCLEOTIDE SEQUENCE</scope>
    <source>
        <strain evidence="2">Expedition CK06-06</strain>
    </source>
</reference>
<dbReference type="GO" id="GO:0034087">
    <property type="term" value="P:establishment of mitotic sister chromatid cohesion"/>
    <property type="evidence" value="ECO:0007669"/>
    <property type="project" value="TreeGrafter"/>
</dbReference>
<organism evidence="2">
    <name type="scientific">marine sediment metagenome</name>
    <dbReference type="NCBI Taxonomy" id="412755"/>
    <lineage>
        <taxon>unclassified sequences</taxon>
        <taxon>metagenomes</taxon>
        <taxon>ecological metagenomes</taxon>
    </lineage>
</organism>
<dbReference type="EMBL" id="BARU01006750">
    <property type="protein sequence ID" value="GAH36384.1"/>
    <property type="molecule type" value="Genomic_DNA"/>
</dbReference>
<accession>X1G483</accession>
<protein>
    <recommendedName>
        <fullName evidence="1">Sister chromatid cohesion C-terminal domain-containing protein</fullName>
    </recommendedName>
</protein>
<comment type="caution">
    <text evidence="2">The sequence shown here is derived from an EMBL/GenBank/DDBJ whole genome shotgun (WGS) entry which is preliminary data.</text>
</comment>
<dbReference type="GO" id="GO:0140588">
    <property type="term" value="P:chromatin looping"/>
    <property type="evidence" value="ECO:0007669"/>
    <property type="project" value="InterPro"/>
</dbReference>
<sequence>MALRAVADVHSKHPDFVYSSLLPGLRLASTFLRTVLCRSSALLPSVEGQEPLSLFAGMYSQLLHTNRTLRNRFFGQLLALFTATPRANDGCQAQLLRFVAEMLAHLPFTLLEEPLHVVYLINRHVNLHGAALADSQRSLFRALHISVAAAEGEEWEEGVEKAAAAGEPEDFPAAEDRTVEQLLQKLHNLCHGSFATACLLHVKHHLKAAYQVCTRAGCRRMCCACPHHASLVLCACLPPLFSPRACLRACAYGCS</sequence>
<dbReference type="GO" id="GO:1990414">
    <property type="term" value="P:replication-born double-strand break repair via sister chromatid exchange"/>
    <property type="evidence" value="ECO:0007669"/>
    <property type="project" value="TreeGrafter"/>
</dbReference>
<dbReference type="Pfam" id="PF12830">
    <property type="entry name" value="Nipped-B_C"/>
    <property type="match status" value="1"/>
</dbReference>
<dbReference type="PANTHER" id="PTHR21704">
    <property type="entry name" value="NIPPED-B-LIKE PROTEIN DELANGIN SCC2-RELATED"/>
    <property type="match status" value="1"/>
</dbReference>
<dbReference type="PANTHER" id="PTHR21704:SF18">
    <property type="entry name" value="NIPPED-B-LIKE PROTEIN"/>
    <property type="match status" value="1"/>
</dbReference>
<dbReference type="GO" id="GO:0061775">
    <property type="term" value="F:cohesin loader activity"/>
    <property type="evidence" value="ECO:0007669"/>
    <property type="project" value="InterPro"/>
</dbReference>
<gene>
    <name evidence="2" type="ORF">S03H2_13296</name>
</gene>
<dbReference type="GO" id="GO:0071169">
    <property type="term" value="P:establishment of protein localization to chromatin"/>
    <property type="evidence" value="ECO:0007669"/>
    <property type="project" value="TreeGrafter"/>
</dbReference>
<dbReference type="InterPro" id="IPR024986">
    <property type="entry name" value="Nipped-B_C"/>
</dbReference>
<feature type="domain" description="Sister chromatid cohesion C-terminal" evidence="1">
    <location>
        <begin position="2"/>
        <end position="123"/>
    </location>
</feature>
<name>X1G483_9ZZZZ</name>
<dbReference type="InterPro" id="IPR033031">
    <property type="entry name" value="Scc2/Nipped-B"/>
</dbReference>
<evidence type="ECO:0000313" key="2">
    <source>
        <dbReference type="EMBL" id="GAH36384.1"/>
    </source>
</evidence>
<proteinExistence type="predicted"/>
<dbReference type="AlphaFoldDB" id="X1G483"/>
<dbReference type="GO" id="GO:0010468">
    <property type="term" value="P:regulation of gene expression"/>
    <property type="evidence" value="ECO:0007669"/>
    <property type="project" value="InterPro"/>
</dbReference>
<dbReference type="GO" id="GO:0090694">
    <property type="term" value="C:Scc2-Scc4 cohesin loading complex"/>
    <property type="evidence" value="ECO:0007669"/>
    <property type="project" value="TreeGrafter"/>
</dbReference>